<sequence>MFSTKSAKTPSFLVNTTGTGKTRLLFEGLCDEWGFYFTSFVDSSFLGSFDVQKMVDRLEQVPGFGISPCLISGPESAQDVAFNIQFARTHSIYVLLARLLLFTSFLDCATSLGGDISERRRSWLHLQLRQNLQTKREHGTPRLLDASLELYEALSRAKVDDTVLASVIMEISAAILTRLGKNTKIFIVLDEANVAAKACTWRFRDDNGNYYPLLKVMVKTWRDLLQGMPFIFVVAGTDIAEEHFVNDVEWRDFVWKSNTGEFDTADKQRRYVQQFMPCTLRESAGDPLMRYMWRWTRGRHRFTTACILVLLVHGYVNPLSYLNMVIYRVTGYLPHDADFDVGLPRNIIPYDQLDFRAMEIDRRLRSHVHLAMIDALISLSNPGFPKNAIKLVDEGMGRFKDSRCSHIVVDEPFVIARAVTWFTSSKGGTPASILNYQYFVKHLVDPDMEPRHPPAYLALALALSFSKIRCISDILLLSRPAPSWSKCNANIVAQTLRCGHTLDHAVRDVDIVHQTLVTYSTSMSDTLSWLRHSHPTPFCIHVTDTAAILIFIIRLSNGSRFWVFMQTLYSFGDHEDVTARVRETLHGLQPKNLFRRLDAHETPSSESDIFSALDSLPNPCPQVGPHGVLPVVAVIGKDVEQGILAAPGLPRAALLNLGELSER</sequence>
<comment type="caution">
    <text evidence="1">The sequence shown here is derived from an EMBL/GenBank/DDBJ whole genome shotgun (WGS) entry which is preliminary data.</text>
</comment>
<organism evidence="1 2">
    <name type="scientific">Paramarasmius palmivorus</name>
    <dbReference type="NCBI Taxonomy" id="297713"/>
    <lineage>
        <taxon>Eukaryota</taxon>
        <taxon>Fungi</taxon>
        <taxon>Dikarya</taxon>
        <taxon>Basidiomycota</taxon>
        <taxon>Agaricomycotina</taxon>
        <taxon>Agaricomycetes</taxon>
        <taxon>Agaricomycetidae</taxon>
        <taxon>Agaricales</taxon>
        <taxon>Marasmiineae</taxon>
        <taxon>Marasmiaceae</taxon>
        <taxon>Paramarasmius</taxon>
    </lineage>
</organism>
<name>A0AAW0D5A4_9AGAR</name>
<reference evidence="1 2" key="1">
    <citation type="submission" date="2024-01" db="EMBL/GenBank/DDBJ databases">
        <title>A draft genome for a cacao thread blight-causing isolate of Paramarasmius palmivorus.</title>
        <authorList>
            <person name="Baruah I.K."/>
            <person name="Bukari Y."/>
            <person name="Amoako-Attah I."/>
            <person name="Meinhardt L.W."/>
            <person name="Bailey B.A."/>
            <person name="Cohen S.P."/>
        </authorList>
    </citation>
    <scope>NUCLEOTIDE SEQUENCE [LARGE SCALE GENOMIC DNA]</scope>
    <source>
        <strain evidence="1 2">GH-12</strain>
    </source>
</reference>
<dbReference type="Proteomes" id="UP001383192">
    <property type="component" value="Unassembled WGS sequence"/>
</dbReference>
<evidence type="ECO:0000313" key="1">
    <source>
        <dbReference type="EMBL" id="KAK7047593.1"/>
    </source>
</evidence>
<keyword evidence="2" id="KW-1185">Reference proteome</keyword>
<protein>
    <submittedName>
        <fullName evidence="1">Uncharacterized protein</fullName>
    </submittedName>
</protein>
<accession>A0AAW0D5A4</accession>
<evidence type="ECO:0000313" key="2">
    <source>
        <dbReference type="Proteomes" id="UP001383192"/>
    </source>
</evidence>
<proteinExistence type="predicted"/>
<dbReference type="EMBL" id="JAYKXP010000019">
    <property type="protein sequence ID" value="KAK7047593.1"/>
    <property type="molecule type" value="Genomic_DNA"/>
</dbReference>
<dbReference type="AlphaFoldDB" id="A0AAW0D5A4"/>
<gene>
    <name evidence="1" type="ORF">VNI00_006361</name>
</gene>